<evidence type="ECO:0000256" key="1">
    <source>
        <dbReference type="SAM" id="MobiDB-lite"/>
    </source>
</evidence>
<feature type="compositionally biased region" description="Polar residues" evidence="1">
    <location>
        <begin position="56"/>
        <end position="69"/>
    </location>
</feature>
<dbReference type="Proteomes" id="UP000326340">
    <property type="component" value="Unassembled WGS sequence"/>
</dbReference>
<feature type="compositionally biased region" description="Basic and acidic residues" evidence="1">
    <location>
        <begin position="110"/>
        <end position="119"/>
    </location>
</feature>
<accession>A0A5Q4C639</accession>
<name>A0A5Q4C639_9PEZI</name>
<comment type="caution">
    <text evidence="2">The sequence shown here is derived from an EMBL/GenBank/DDBJ whole genome shotgun (WGS) entry which is preliminary data.</text>
</comment>
<dbReference type="EMBL" id="PUHP01000020">
    <property type="protein sequence ID" value="TQN74812.1"/>
    <property type="molecule type" value="Genomic_DNA"/>
</dbReference>
<dbReference type="AlphaFoldDB" id="A0A5Q4C639"/>
<proteinExistence type="predicted"/>
<feature type="region of interest" description="Disordered" evidence="1">
    <location>
        <begin position="52"/>
        <end position="72"/>
    </location>
</feature>
<protein>
    <submittedName>
        <fullName evidence="2">Uncharacterized protein</fullName>
    </submittedName>
</protein>
<evidence type="ECO:0000313" key="2">
    <source>
        <dbReference type="EMBL" id="TQN74812.1"/>
    </source>
</evidence>
<keyword evidence="3" id="KW-1185">Reference proteome</keyword>
<organism evidence="2 3">
    <name type="scientific">Colletotrichum shisoi</name>
    <dbReference type="NCBI Taxonomy" id="2078593"/>
    <lineage>
        <taxon>Eukaryota</taxon>
        <taxon>Fungi</taxon>
        <taxon>Dikarya</taxon>
        <taxon>Ascomycota</taxon>
        <taxon>Pezizomycotina</taxon>
        <taxon>Sordariomycetes</taxon>
        <taxon>Hypocreomycetidae</taxon>
        <taxon>Glomerellales</taxon>
        <taxon>Glomerellaceae</taxon>
        <taxon>Colletotrichum</taxon>
        <taxon>Colletotrichum destructivum species complex</taxon>
    </lineage>
</organism>
<gene>
    <name evidence="2" type="ORF">CSHISOI_00596</name>
</gene>
<reference evidence="2 3" key="1">
    <citation type="journal article" date="2019" name="Sci. Rep.">
        <title>Colletotrichum shisoi sp. nov., an anthracnose pathogen of Perilla frutescens in Japan: molecular phylogenetic, morphological and genomic evidence.</title>
        <authorList>
            <person name="Gan P."/>
            <person name="Tsushima A."/>
            <person name="Hiroyama R."/>
            <person name="Narusaka M."/>
            <person name="Takano Y."/>
            <person name="Narusaka Y."/>
            <person name="Kawaradani M."/>
            <person name="Damm U."/>
            <person name="Shirasu K."/>
        </authorList>
    </citation>
    <scope>NUCLEOTIDE SEQUENCE [LARGE SCALE GENOMIC DNA]</scope>
    <source>
        <strain evidence="2 3">PG-2018a</strain>
    </source>
</reference>
<evidence type="ECO:0000313" key="3">
    <source>
        <dbReference type="Proteomes" id="UP000326340"/>
    </source>
</evidence>
<feature type="region of interest" description="Disordered" evidence="1">
    <location>
        <begin position="91"/>
        <end position="132"/>
    </location>
</feature>
<sequence>MDLVVRCSRRAAEGRRCVCVGLAVGRIALLARNRTDGIGLGDSKVKCRTAEHSRAQQRQHLTPHNSTGSKAWRGVAWRGMAVRRSISEYGRRSSIGGRGPWKKTGVRTGRGRDEDEYHTHARGGSVSVEQVA</sequence>